<evidence type="ECO:0000313" key="5">
    <source>
        <dbReference type="Proteomes" id="UP000198848"/>
    </source>
</evidence>
<dbReference type="InterPro" id="IPR055769">
    <property type="entry name" value="DUF7345"/>
</dbReference>
<name>A0A1H1I0K4_NATTX</name>
<dbReference type="Proteomes" id="UP000198848">
    <property type="component" value="Unassembled WGS sequence"/>
</dbReference>
<dbReference type="PROSITE" id="PS51257">
    <property type="entry name" value="PROKAR_LIPOPROTEIN"/>
    <property type="match status" value="1"/>
</dbReference>
<dbReference type="OrthoDB" id="27885at2157"/>
<dbReference type="STRING" id="1095778.SAMN04489842_3206"/>
<dbReference type="Pfam" id="PF24036">
    <property type="entry name" value="DUF7345"/>
    <property type="match status" value="1"/>
</dbReference>
<evidence type="ECO:0000256" key="1">
    <source>
        <dbReference type="SAM" id="MobiDB-lite"/>
    </source>
</evidence>
<feature type="compositionally biased region" description="Low complexity" evidence="1">
    <location>
        <begin position="283"/>
        <end position="301"/>
    </location>
</feature>
<feature type="domain" description="DUF7343" evidence="2">
    <location>
        <begin position="317"/>
        <end position="378"/>
    </location>
</feature>
<reference evidence="5" key="1">
    <citation type="submission" date="2016-10" db="EMBL/GenBank/DDBJ databases">
        <authorList>
            <person name="Varghese N."/>
            <person name="Submissions S."/>
        </authorList>
    </citation>
    <scope>NUCLEOTIDE SEQUENCE [LARGE SCALE GENOMIC DNA]</scope>
    <source>
        <strain evidence="5">DSM 24767</strain>
    </source>
</reference>
<accession>A0A1H1I0K4</accession>
<feature type="region of interest" description="Disordered" evidence="1">
    <location>
        <begin position="203"/>
        <end position="225"/>
    </location>
</feature>
<evidence type="ECO:0000259" key="2">
    <source>
        <dbReference type="Pfam" id="PF24034"/>
    </source>
</evidence>
<evidence type="ECO:0000313" key="4">
    <source>
        <dbReference type="EMBL" id="SDR31183.1"/>
    </source>
</evidence>
<proteinExistence type="predicted"/>
<protein>
    <recommendedName>
        <fullName evidence="6">IclR helix-turn-helix domain-containing protein</fullName>
    </recommendedName>
</protein>
<evidence type="ECO:0000259" key="3">
    <source>
        <dbReference type="Pfam" id="PF24036"/>
    </source>
</evidence>
<keyword evidence="5" id="KW-1185">Reference proteome</keyword>
<feature type="domain" description="DUF7345" evidence="3">
    <location>
        <begin position="72"/>
        <end position="196"/>
    </location>
</feature>
<feature type="region of interest" description="Disordered" evidence="1">
    <location>
        <begin position="282"/>
        <end position="319"/>
    </location>
</feature>
<dbReference type="EMBL" id="FNLC01000003">
    <property type="protein sequence ID" value="SDR31183.1"/>
    <property type="molecule type" value="Genomic_DNA"/>
</dbReference>
<dbReference type="Pfam" id="PF24034">
    <property type="entry name" value="DUF7343"/>
    <property type="match status" value="1"/>
</dbReference>
<evidence type="ECO:0008006" key="6">
    <source>
        <dbReference type="Google" id="ProtNLM"/>
    </source>
</evidence>
<organism evidence="4 5">
    <name type="scientific">Natronobacterium texcoconense</name>
    <dbReference type="NCBI Taxonomy" id="1095778"/>
    <lineage>
        <taxon>Archaea</taxon>
        <taxon>Methanobacteriati</taxon>
        <taxon>Methanobacteriota</taxon>
        <taxon>Stenosarchaea group</taxon>
        <taxon>Halobacteria</taxon>
        <taxon>Halobacteriales</taxon>
        <taxon>Natrialbaceae</taxon>
        <taxon>Natronobacterium</taxon>
    </lineage>
</organism>
<gene>
    <name evidence="4" type="ORF">SAMN04489842_3206</name>
</gene>
<dbReference type="RefSeq" id="WP_090383870.1">
    <property type="nucleotide sequence ID" value="NZ_FNLC01000003.1"/>
</dbReference>
<dbReference type="InterPro" id="IPR055767">
    <property type="entry name" value="DUF7343"/>
</dbReference>
<dbReference type="AlphaFoldDB" id="A0A1H1I0K4"/>
<sequence length="385" mass="41612">MDARGLWALVCVLALVGCLVAFVPSASATSGGVGVVDSGPEQPLLQETANETDQTANETDQLDDADEVHIDVFVHENGAATFVVDYRFENDSDANWNTLRDDVEANPDAYAAEERDDWNAILEDGENETDREMEIRNVSVVTDVSTAPRELGHVEFTFEWTGFAYIELNRIEVGDALSGFTLPKDTTLQVFPPEGYVVDGVEPSPDDPPEGSVFWDGDGTEFTDDQPWIDLMEEGNASGPADESDPGPAMPWLTVAAALALLASVGAAGWWIRHEEILAPNGASSEAEPPAGTAEPATSGGDVTQGEQETNGPPPELLSNEERILQLLDQRGGRIKQQEVVSELDWTEAKTSQVVGGLREDGEIEVFRIGRENVLALPDDRESDD</sequence>